<evidence type="ECO:0000256" key="1">
    <source>
        <dbReference type="ARBA" id="ARBA00023002"/>
    </source>
</evidence>
<dbReference type="InterPro" id="IPR008927">
    <property type="entry name" value="6-PGluconate_DH-like_C_sf"/>
</dbReference>
<evidence type="ECO:0000313" key="6">
    <source>
        <dbReference type="EMBL" id="AJW29595.1"/>
    </source>
</evidence>
<protein>
    <submittedName>
        <fullName evidence="6">6-phosphogluconate dehydrogenase, NAD-binding protein</fullName>
    </submittedName>
</protein>
<gene>
    <name evidence="6" type="ORF">pJE1_173</name>
</gene>
<keyword evidence="2" id="KW-0520">NAD</keyword>
<dbReference type="SUPFAM" id="SSF51735">
    <property type="entry name" value="NAD(P)-binding Rossmann-fold domains"/>
    <property type="match status" value="1"/>
</dbReference>
<dbReference type="InterPro" id="IPR006115">
    <property type="entry name" value="6PGDH_NADP-bd"/>
</dbReference>
<dbReference type="SUPFAM" id="SSF48179">
    <property type="entry name" value="6-phosphogluconate dehydrogenase C-terminal domain-like"/>
    <property type="match status" value="1"/>
</dbReference>
<evidence type="ECO:0000259" key="5">
    <source>
        <dbReference type="Pfam" id="PF14833"/>
    </source>
</evidence>
<keyword evidence="6" id="KW-0614">Plasmid</keyword>
<reference evidence="6" key="1">
    <citation type="submission" date="2014-06" db="EMBL/GenBank/DDBJ databases">
        <title>Molecular and ecological studies on carbamate pesticide degrading bacteria isolated from agricultural soils.</title>
        <authorList>
            <person name="Kim D.-U."/>
            <person name="Ka J.-O."/>
        </authorList>
    </citation>
    <scope>NUCLEOTIDE SEQUENCE</scope>
    <source>
        <strain evidence="6">JE1</strain>
        <plasmid evidence="6">pJE1</plasmid>
    </source>
</reference>
<accession>A0A0D5A012</accession>
<dbReference type="PIRSF" id="PIRSF000103">
    <property type="entry name" value="HIBADH"/>
    <property type="match status" value="1"/>
</dbReference>
<dbReference type="GO" id="GO:0051287">
    <property type="term" value="F:NAD binding"/>
    <property type="evidence" value="ECO:0007669"/>
    <property type="project" value="InterPro"/>
</dbReference>
<organism evidence="6">
    <name type="scientific">Sphingomonas sp. JE1</name>
    <dbReference type="NCBI Taxonomy" id="1628059"/>
    <lineage>
        <taxon>Bacteria</taxon>
        <taxon>Pseudomonadati</taxon>
        <taxon>Pseudomonadota</taxon>
        <taxon>Alphaproteobacteria</taxon>
        <taxon>Sphingomonadales</taxon>
        <taxon>Sphingomonadaceae</taxon>
        <taxon>Sphingomonas</taxon>
    </lineage>
</organism>
<evidence type="ECO:0000259" key="4">
    <source>
        <dbReference type="Pfam" id="PF03446"/>
    </source>
</evidence>
<dbReference type="InterPro" id="IPR013328">
    <property type="entry name" value="6PGD_dom2"/>
</dbReference>
<dbReference type="PANTHER" id="PTHR22981:SF7">
    <property type="entry name" value="3-HYDROXYISOBUTYRATE DEHYDROGENASE, MITOCHONDRIAL"/>
    <property type="match status" value="1"/>
</dbReference>
<dbReference type="PANTHER" id="PTHR22981">
    <property type="entry name" value="3-HYDROXYISOBUTYRATE DEHYDROGENASE-RELATED"/>
    <property type="match status" value="1"/>
</dbReference>
<name>A0A0D5A012_9SPHN</name>
<feature type="domain" description="3-hydroxyisobutyrate dehydrogenase-like NAD-binding" evidence="5">
    <location>
        <begin position="172"/>
        <end position="291"/>
    </location>
</feature>
<dbReference type="RefSeq" id="WP_087574306.1">
    <property type="nucleotide sequence ID" value="NZ_KM017071.1"/>
</dbReference>
<dbReference type="Pfam" id="PF14833">
    <property type="entry name" value="NAD_binding_11"/>
    <property type="match status" value="1"/>
</dbReference>
<proteinExistence type="predicted"/>
<evidence type="ECO:0000256" key="3">
    <source>
        <dbReference type="PIRSR" id="PIRSR000103-1"/>
    </source>
</evidence>
<dbReference type="GO" id="GO:0050661">
    <property type="term" value="F:NADP binding"/>
    <property type="evidence" value="ECO:0007669"/>
    <property type="project" value="InterPro"/>
</dbReference>
<dbReference type="Pfam" id="PF03446">
    <property type="entry name" value="NAD_binding_2"/>
    <property type="match status" value="1"/>
</dbReference>
<dbReference type="Gene3D" id="3.40.50.720">
    <property type="entry name" value="NAD(P)-binding Rossmann-like Domain"/>
    <property type="match status" value="1"/>
</dbReference>
<evidence type="ECO:0000256" key="2">
    <source>
        <dbReference type="ARBA" id="ARBA00023027"/>
    </source>
</evidence>
<dbReference type="Gene3D" id="1.10.1040.10">
    <property type="entry name" value="N-(1-d-carboxylethyl)-l-norvaline Dehydrogenase, domain 2"/>
    <property type="match status" value="1"/>
</dbReference>
<dbReference type="AlphaFoldDB" id="A0A0D5A012"/>
<dbReference type="GO" id="GO:0016616">
    <property type="term" value="F:oxidoreductase activity, acting on the CH-OH group of donors, NAD or NADP as acceptor"/>
    <property type="evidence" value="ECO:0007669"/>
    <property type="project" value="TreeGrafter"/>
</dbReference>
<dbReference type="InterPro" id="IPR029154">
    <property type="entry name" value="HIBADH-like_NADP-bd"/>
</dbReference>
<dbReference type="InterPro" id="IPR036291">
    <property type="entry name" value="NAD(P)-bd_dom_sf"/>
</dbReference>
<feature type="domain" description="6-phosphogluconate dehydrogenase NADP-binding" evidence="4">
    <location>
        <begin position="12"/>
        <end position="166"/>
    </location>
</feature>
<dbReference type="InterPro" id="IPR015815">
    <property type="entry name" value="HIBADH-related"/>
</dbReference>
<geneLocation type="plasmid" evidence="6">
    <name>pJE1</name>
</geneLocation>
<sequence>MTGTSTARVPVIGMVGVGRLGRSIAERLINTCPLVLHDISDEAVAPFRGRAQIAGNLGSLAAQVDIIIACLPSARACHGAVSSAVWPVGARARIFVNLGSAEAALADEMAAILGRHDIAMFAAPVSGNAVQAASGELTILASGPGTVFDEVKPVLCRFAREIFYLGESVALAQAAKLINNFLSLSNLAFASEAAVLGAKAGIDPQLMLDVFNAGLGQSSATKTRLAEYILPGRFQYGRSLDLVLADLRAFQEQSSRAGIVASPLGDAVAGVYRRAAEALSPKADVSEVIRPMEQDAGTLVRWRSVAS</sequence>
<dbReference type="EMBL" id="KM017071">
    <property type="protein sequence ID" value="AJW29595.1"/>
    <property type="molecule type" value="Genomic_DNA"/>
</dbReference>
<feature type="active site" evidence="3">
    <location>
        <position position="176"/>
    </location>
</feature>
<keyword evidence="1" id="KW-0560">Oxidoreductase</keyword>